<comment type="caution">
    <text evidence="2">The sequence shown here is derived from an EMBL/GenBank/DDBJ whole genome shotgun (WGS) entry which is preliminary data.</text>
</comment>
<feature type="compositionally biased region" description="Polar residues" evidence="1">
    <location>
        <begin position="910"/>
        <end position="944"/>
    </location>
</feature>
<dbReference type="PANTHER" id="PTHR28298">
    <property type="entry name" value="EISOSOME PROTEIN 1"/>
    <property type="match status" value="1"/>
</dbReference>
<sequence length="989" mass="104972">MGPSKPGAKLEDQAATAALYATRPKGDKSGKSDDYPLDADGKLSSASAATSLKHASPHDLPAYPIVGLQNTGASAGTAATLANANQKPIELWKPGNIPAANKAATLAKDYKPDPLWQPELSAAGSKAALYADRKGADVKIWRPTGTDAGHSAAGQAMRMKGLSPQLDDGHTVEGGRRALTAATGAMSSSRNRSGSTPTPVSSYPDASNSAANALKAATTAGRTPKKTQPTPTTSPGLSIDAAKIHNQALTNLSREMYTSHPPVAPETEEKKRQDTLRAAAVSMAKKMYDVQQRQAQEAATLRRSDSQYAANSAADRPQSSASSAETGPPQYANLQEAAKKLATERLAKLHDEHAAYRNYYGTQKPQNRKLSIRGRRRASSDGQAGDSDEERSKQIRSEMSLFTDKLAQVDGKKRKQDRDSLLAAAQRNVRASMTAQDARVFNDTGKVSPAMMAEWEAKARAKAESESEARLVNHGMVNIGGGKFLDQSEVDAIATAKVQPTLDEITDTAERHRERDEELRQQQLERERIAAEKVADDKERAAKTKEEWKRFRDEEKREERARKEEAKAKKAEEKRHRDEEKPSTEEPLGGKEPETVGTKPSTGDEEKLDPTSLSSPELGAKREPAKSTEEGENQPLAVSSAEEIARRVFAAPVKGETAVSDTEALGGEAQGLANATSNTADAPVVGAEKEEAPLQGASSTPSPISDPKHSTTKSQPSASVATRIALPAAAVAPSTETTVSGPSTPKSPKSKDSSKVSTWLKTKLSRRTSKATPVPASSAAGETAGEKMHISEPKDPKVFVGGANLGDDTTKTSSEQGDSSMREVALAGTEAGPVDAPAALPVSPASPNEPTVSRALGDHENDEDDESTSISSLSSDEDTRGRSAIRLADTLPQNDQPIFGSTAATHDRQANNATAATSQPKESLENPSLDTDSSAQREPSSTGAETEDFEEARDTFESQKLAPPEKGVLGGQGRKSDSPARDSKFVEEL</sequence>
<reference evidence="2" key="1">
    <citation type="journal article" date="2023" name="Genome Biol. Evol.">
        <title>First Whole Genome Sequence and Flow Cytometry Genome Size Data for the Lichen-Forming Fungus Ramalina farinacea (Ascomycota).</title>
        <authorList>
            <person name="Llewellyn T."/>
            <person name="Mian S."/>
            <person name="Hill R."/>
            <person name="Leitch I.J."/>
            <person name="Gaya E."/>
        </authorList>
    </citation>
    <scope>NUCLEOTIDE SEQUENCE</scope>
    <source>
        <strain evidence="2">LIQ254RAFAR</strain>
    </source>
</reference>
<organism evidence="2 3">
    <name type="scientific">Ramalina farinacea</name>
    <dbReference type="NCBI Taxonomy" id="258253"/>
    <lineage>
        <taxon>Eukaryota</taxon>
        <taxon>Fungi</taxon>
        <taxon>Dikarya</taxon>
        <taxon>Ascomycota</taxon>
        <taxon>Pezizomycotina</taxon>
        <taxon>Lecanoromycetes</taxon>
        <taxon>OSLEUM clade</taxon>
        <taxon>Lecanoromycetidae</taxon>
        <taxon>Lecanorales</taxon>
        <taxon>Lecanorineae</taxon>
        <taxon>Ramalinaceae</taxon>
        <taxon>Ramalina</taxon>
    </lineage>
</organism>
<keyword evidence="3" id="KW-1185">Reference proteome</keyword>
<gene>
    <name evidence="2" type="primary">EIS1</name>
    <name evidence="2" type="ORF">OHK93_002383</name>
</gene>
<feature type="compositionally biased region" description="Basic and acidic residues" evidence="1">
    <location>
        <begin position="784"/>
        <end position="797"/>
    </location>
</feature>
<feature type="compositionally biased region" description="Polar residues" evidence="1">
    <location>
        <begin position="186"/>
        <end position="205"/>
    </location>
</feature>
<dbReference type="AlphaFoldDB" id="A0AA43TTQ3"/>
<accession>A0AA43TTQ3</accession>
<evidence type="ECO:0000256" key="1">
    <source>
        <dbReference type="SAM" id="MobiDB-lite"/>
    </source>
</evidence>
<feature type="region of interest" description="Disordered" evidence="1">
    <location>
        <begin position="294"/>
        <end position="329"/>
    </location>
</feature>
<evidence type="ECO:0000313" key="2">
    <source>
        <dbReference type="EMBL" id="MDI1491176.1"/>
    </source>
</evidence>
<evidence type="ECO:0000313" key="3">
    <source>
        <dbReference type="Proteomes" id="UP001161017"/>
    </source>
</evidence>
<feature type="region of interest" description="Disordered" evidence="1">
    <location>
        <begin position="503"/>
        <end position="642"/>
    </location>
</feature>
<protein>
    <submittedName>
        <fullName evidence="2">Eisosome assembly protein</fullName>
    </submittedName>
</protein>
<dbReference type="InterPro" id="IPR024527">
    <property type="entry name" value="Eisosome1"/>
</dbReference>
<feature type="region of interest" description="Disordered" evidence="1">
    <location>
        <begin position="660"/>
        <end position="989"/>
    </location>
</feature>
<feature type="compositionally biased region" description="Basic and acidic residues" evidence="1">
    <location>
        <begin position="508"/>
        <end position="594"/>
    </location>
</feature>
<feature type="compositionally biased region" description="Basic and acidic residues" evidence="1">
    <location>
        <begin position="24"/>
        <end position="34"/>
    </location>
</feature>
<dbReference type="EMBL" id="JAPUFD010000013">
    <property type="protein sequence ID" value="MDI1491176.1"/>
    <property type="molecule type" value="Genomic_DNA"/>
</dbReference>
<dbReference type="PANTHER" id="PTHR28298:SF1">
    <property type="entry name" value="EISOSOME PROTEIN 1"/>
    <property type="match status" value="1"/>
</dbReference>
<proteinExistence type="predicted"/>
<feature type="compositionally biased region" description="Low complexity" evidence="1">
    <location>
        <begin position="737"/>
        <end position="747"/>
    </location>
</feature>
<dbReference type="Pfam" id="PF12757">
    <property type="entry name" value="Eisosome1"/>
    <property type="match status" value="1"/>
</dbReference>
<feature type="compositionally biased region" description="Low complexity" evidence="1">
    <location>
        <begin position="833"/>
        <end position="846"/>
    </location>
</feature>
<dbReference type="GO" id="GO:0070941">
    <property type="term" value="P:eisosome assembly"/>
    <property type="evidence" value="ECO:0007669"/>
    <property type="project" value="TreeGrafter"/>
</dbReference>
<feature type="compositionally biased region" description="Basic and acidic residues" evidence="1">
    <location>
        <begin position="619"/>
        <end position="629"/>
    </location>
</feature>
<feature type="region of interest" description="Disordered" evidence="1">
    <location>
        <begin position="357"/>
        <end position="401"/>
    </location>
</feature>
<name>A0AA43TTQ3_9LECA</name>
<feature type="region of interest" description="Disordered" evidence="1">
    <location>
        <begin position="181"/>
        <end position="241"/>
    </location>
</feature>
<feature type="compositionally biased region" description="Basic and acidic residues" evidence="1">
    <location>
        <begin position="974"/>
        <end position="989"/>
    </location>
</feature>
<dbReference type="Proteomes" id="UP001161017">
    <property type="component" value="Unassembled WGS sequence"/>
</dbReference>
<feature type="compositionally biased region" description="Basic residues" evidence="1">
    <location>
        <begin position="366"/>
        <end position="377"/>
    </location>
</feature>
<feature type="compositionally biased region" description="Low complexity" evidence="1">
    <location>
        <begin position="42"/>
        <end position="54"/>
    </location>
</feature>
<feature type="compositionally biased region" description="Low complexity" evidence="1">
    <location>
        <begin position="206"/>
        <end position="235"/>
    </location>
</feature>
<feature type="region of interest" description="Disordered" evidence="1">
    <location>
        <begin position="1"/>
        <end position="68"/>
    </location>
</feature>